<keyword evidence="4" id="KW-1185">Reference proteome</keyword>
<evidence type="ECO:0000256" key="1">
    <source>
        <dbReference type="SAM" id="MobiDB-lite"/>
    </source>
</evidence>
<sequence>MRVELPPEPACFVDRDEQRERVLRAVRDWQGRSRPLVVALSGPGGIGKTELANLIARVHRDRFPGGVLAVDLDDFRLGGVLDPGDALAQLLESLDVEPQLVAAQFKARCRQYWNMTSEAKLILVVDNARYASEVVPLLPASGECLVIVTSHGPLHDLEDGAAVGLTLPPLEEREATELLGLIVQDPRLAADPEAVRMLVRLCDGLPAALHVAGRWVRGHRLRPLSRLIPQLRGELEEKGVPDVERVWDTVYGSLSGPGRLLYRLLPHHPGAAFTVESATVLLGLGREACEEALEELHGAGLLDLRSLTAAGDGRIRLPGPLRGHALRRSRQDAAEDEVGQAQTRLLRWMVRQAQRADRFSAGRRLIVSEEYGAVPDAPDVPLEDPDEAADNEARTERAEAASHWLYEERHTLLASVRMAHERGLDAEVVALSEPAWTYALDHPNQSDVIGVFRLAVASAVRHGGDAAWLVRTRCQLARPLWEAGLLSEAERELDSAEAVLGLLGDSTRDRKLGASLIEFRGMLKTAGGDWQSAAADFAQSRDMHLAIPNPYGAMLQTYRLGEARAALGELETAYALLSEARAKAVELRRERMTRRTGFALAGVLCRLGRTDEARPLYEQSLQGARGRGSGFDQARVHDAMTALAETEGRDAEAAEHREASRDIRRRNGLDDEEGGTA</sequence>
<comment type="caution">
    <text evidence="3">The sequence shown here is derived from an EMBL/GenBank/DDBJ whole genome shotgun (WGS) entry which is preliminary data.</text>
</comment>
<dbReference type="SUPFAM" id="SSF52540">
    <property type="entry name" value="P-loop containing nucleoside triphosphate hydrolases"/>
    <property type="match status" value="1"/>
</dbReference>
<dbReference type="Proteomes" id="UP001223072">
    <property type="component" value="Unassembled WGS sequence"/>
</dbReference>
<evidence type="ECO:0000259" key="2">
    <source>
        <dbReference type="SMART" id="SM00382"/>
    </source>
</evidence>
<reference evidence="3 4" key="1">
    <citation type="submission" date="2023-07" db="EMBL/GenBank/DDBJ databases">
        <title>Comparative genomics of wheat-associated soil bacteria to identify genetic determinants of phenazine resistance.</title>
        <authorList>
            <person name="Mouncey N."/>
        </authorList>
    </citation>
    <scope>NUCLEOTIDE SEQUENCE [LARGE SCALE GENOMIC DNA]</scope>
    <source>
        <strain evidence="3 4">W2I16</strain>
    </source>
</reference>
<name>A0ABU0RND7_9ACTN</name>
<dbReference type="InterPro" id="IPR011990">
    <property type="entry name" value="TPR-like_helical_dom_sf"/>
</dbReference>
<keyword evidence="3" id="KW-0067">ATP-binding</keyword>
<dbReference type="PRINTS" id="PR00364">
    <property type="entry name" value="DISEASERSIST"/>
</dbReference>
<feature type="domain" description="AAA+ ATPase" evidence="2">
    <location>
        <begin position="34"/>
        <end position="177"/>
    </location>
</feature>
<evidence type="ECO:0000313" key="3">
    <source>
        <dbReference type="EMBL" id="MDQ0933243.1"/>
    </source>
</evidence>
<proteinExistence type="predicted"/>
<dbReference type="InterPro" id="IPR027417">
    <property type="entry name" value="P-loop_NTPase"/>
</dbReference>
<keyword evidence="3" id="KW-0547">Nucleotide-binding</keyword>
<protein>
    <submittedName>
        <fullName evidence="3">Tetratricopeptide (TPR) repeat protein/energy-coupling factor transporter ATP-binding protein EcfA2</fullName>
    </submittedName>
</protein>
<dbReference type="RefSeq" id="WP_307627081.1">
    <property type="nucleotide sequence ID" value="NZ_JAUSZS010000004.1"/>
</dbReference>
<evidence type="ECO:0000313" key="4">
    <source>
        <dbReference type="Proteomes" id="UP001223072"/>
    </source>
</evidence>
<organism evidence="3 4">
    <name type="scientific">Streptomyces turgidiscabies</name>
    <dbReference type="NCBI Taxonomy" id="85558"/>
    <lineage>
        <taxon>Bacteria</taxon>
        <taxon>Bacillati</taxon>
        <taxon>Actinomycetota</taxon>
        <taxon>Actinomycetes</taxon>
        <taxon>Kitasatosporales</taxon>
        <taxon>Streptomycetaceae</taxon>
        <taxon>Streptomyces</taxon>
    </lineage>
</organism>
<dbReference type="Gene3D" id="1.25.40.10">
    <property type="entry name" value="Tetratricopeptide repeat domain"/>
    <property type="match status" value="1"/>
</dbReference>
<dbReference type="Gene3D" id="3.40.50.300">
    <property type="entry name" value="P-loop containing nucleotide triphosphate hydrolases"/>
    <property type="match status" value="1"/>
</dbReference>
<dbReference type="SUPFAM" id="SSF48452">
    <property type="entry name" value="TPR-like"/>
    <property type="match status" value="1"/>
</dbReference>
<dbReference type="InterPro" id="IPR003593">
    <property type="entry name" value="AAA+_ATPase"/>
</dbReference>
<feature type="region of interest" description="Disordered" evidence="1">
    <location>
        <begin position="621"/>
        <end position="677"/>
    </location>
</feature>
<dbReference type="GO" id="GO:0005524">
    <property type="term" value="F:ATP binding"/>
    <property type="evidence" value="ECO:0007669"/>
    <property type="project" value="UniProtKB-KW"/>
</dbReference>
<feature type="compositionally biased region" description="Basic and acidic residues" evidence="1">
    <location>
        <begin position="646"/>
        <end position="669"/>
    </location>
</feature>
<dbReference type="EMBL" id="JAUSZS010000004">
    <property type="protein sequence ID" value="MDQ0933243.1"/>
    <property type="molecule type" value="Genomic_DNA"/>
</dbReference>
<dbReference type="PANTHER" id="PTHR47691">
    <property type="entry name" value="REGULATOR-RELATED"/>
    <property type="match status" value="1"/>
</dbReference>
<dbReference type="SMART" id="SM00382">
    <property type="entry name" value="AAA"/>
    <property type="match status" value="1"/>
</dbReference>
<accession>A0ABU0RND7</accession>
<dbReference type="PANTHER" id="PTHR47691:SF3">
    <property type="entry name" value="HTH-TYPE TRANSCRIPTIONAL REGULATOR RV0890C-RELATED"/>
    <property type="match status" value="1"/>
</dbReference>
<gene>
    <name evidence="3" type="ORF">QFZ49_003183</name>
</gene>